<dbReference type="EMBL" id="SJPL01000001">
    <property type="protein sequence ID" value="TWT70291.1"/>
    <property type="molecule type" value="Genomic_DNA"/>
</dbReference>
<sequence length="80" mass="8814">MNQNNETELAVAALAALAESSVSELRFLRVDESENSLHLSGRVKSFYHKQLAQELVRPLADGRQVVNHVNVCHQPMSAAS</sequence>
<dbReference type="Proteomes" id="UP000317238">
    <property type="component" value="Unassembled WGS sequence"/>
</dbReference>
<feature type="domain" description="BON" evidence="1">
    <location>
        <begin position="7"/>
        <end position="71"/>
    </location>
</feature>
<dbReference type="Pfam" id="PF04972">
    <property type="entry name" value="BON"/>
    <property type="match status" value="1"/>
</dbReference>
<comment type="caution">
    <text evidence="2">The sequence shown here is derived from an EMBL/GenBank/DDBJ whole genome shotgun (WGS) entry which is preliminary data.</text>
</comment>
<accession>A0A5C5Y6M9</accession>
<gene>
    <name evidence="2" type="ORF">Pan14r_25960</name>
</gene>
<name>A0A5C5Y6M9_9PLAN</name>
<organism evidence="2 3">
    <name type="scientific">Crateriforma conspicua</name>
    <dbReference type="NCBI Taxonomy" id="2527996"/>
    <lineage>
        <taxon>Bacteria</taxon>
        <taxon>Pseudomonadati</taxon>
        <taxon>Planctomycetota</taxon>
        <taxon>Planctomycetia</taxon>
        <taxon>Planctomycetales</taxon>
        <taxon>Planctomycetaceae</taxon>
        <taxon>Crateriforma</taxon>
    </lineage>
</organism>
<dbReference type="Gene3D" id="3.30.1340.30">
    <property type="match status" value="1"/>
</dbReference>
<dbReference type="RefSeq" id="WP_145301369.1">
    <property type="nucleotide sequence ID" value="NZ_CP036319.1"/>
</dbReference>
<reference evidence="2 3" key="1">
    <citation type="submission" date="2019-02" db="EMBL/GenBank/DDBJ databases">
        <title>Deep-cultivation of Planctomycetes and their phenomic and genomic characterization uncovers novel biology.</title>
        <authorList>
            <person name="Wiegand S."/>
            <person name="Jogler M."/>
            <person name="Boedeker C."/>
            <person name="Pinto D."/>
            <person name="Vollmers J."/>
            <person name="Rivas-Marin E."/>
            <person name="Kohn T."/>
            <person name="Peeters S.H."/>
            <person name="Heuer A."/>
            <person name="Rast P."/>
            <person name="Oberbeckmann S."/>
            <person name="Bunk B."/>
            <person name="Jeske O."/>
            <person name="Meyerdierks A."/>
            <person name="Storesund J.E."/>
            <person name="Kallscheuer N."/>
            <person name="Luecker S."/>
            <person name="Lage O.M."/>
            <person name="Pohl T."/>
            <person name="Merkel B.J."/>
            <person name="Hornburger P."/>
            <person name="Mueller R.-W."/>
            <person name="Bruemmer F."/>
            <person name="Labrenz M."/>
            <person name="Spormann A.M."/>
            <person name="Op Den Camp H."/>
            <person name="Overmann J."/>
            <person name="Amann R."/>
            <person name="Jetten M.S.M."/>
            <person name="Mascher T."/>
            <person name="Medema M.H."/>
            <person name="Devos D.P."/>
            <person name="Kaster A.-K."/>
            <person name="Ovreas L."/>
            <person name="Rohde M."/>
            <person name="Galperin M.Y."/>
            <person name="Jogler C."/>
        </authorList>
    </citation>
    <scope>NUCLEOTIDE SEQUENCE [LARGE SCALE GENOMIC DNA]</scope>
    <source>
        <strain evidence="2 3">Pan14r</strain>
    </source>
</reference>
<evidence type="ECO:0000259" key="1">
    <source>
        <dbReference type="Pfam" id="PF04972"/>
    </source>
</evidence>
<dbReference type="InterPro" id="IPR007055">
    <property type="entry name" value="BON_dom"/>
</dbReference>
<evidence type="ECO:0000313" key="2">
    <source>
        <dbReference type="EMBL" id="TWT70291.1"/>
    </source>
</evidence>
<keyword evidence="3" id="KW-1185">Reference proteome</keyword>
<proteinExistence type="predicted"/>
<dbReference type="OrthoDB" id="214050at2"/>
<dbReference type="AlphaFoldDB" id="A0A5C5Y6M9"/>
<evidence type="ECO:0000313" key="3">
    <source>
        <dbReference type="Proteomes" id="UP000317238"/>
    </source>
</evidence>
<protein>
    <submittedName>
        <fullName evidence="2">BON domain protein</fullName>
    </submittedName>
</protein>